<dbReference type="InterPro" id="IPR014855">
    <property type="entry name" value="NOZZLE"/>
</dbReference>
<dbReference type="InterPro" id="IPR040356">
    <property type="entry name" value="SPEAR"/>
</dbReference>
<evidence type="ECO:0000256" key="3">
    <source>
        <dbReference type="ARBA" id="ARBA00023163"/>
    </source>
</evidence>
<evidence type="ECO:0000256" key="4">
    <source>
        <dbReference type="SAM" id="MobiDB-lite"/>
    </source>
</evidence>
<keyword evidence="2" id="KW-0805">Transcription regulation</keyword>
<protein>
    <submittedName>
        <fullName evidence="5">Uncharacterized protein</fullName>
    </submittedName>
</protein>
<keyword evidence="3" id="KW-0804">Transcription</keyword>
<gene>
    <name evidence="5" type="ORF">Nepgr_007514</name>
</gene>
<comment type="caution">
    <text evidence="5">The sequence shown here is derived from an EMBL/GenBank/DDBJ whole genome shotgun (WGS) entry which is preliminary data.</text>
</comment>
<feature type="region of interest" description="Disordered" evidence="4">
    <location>
        <begin position="1"/>
        <end position="58"/>
    </location>
</feature>
<keyword evidence="6" id="KW-1185">Reference proteome</keyword>
<dbReference type="PANTHER" id="PTHR33388:SF2">
    <property type="entry name" value="PROTEIN SPOROCYTELESS"/>
    <property type="match status" value="1"/>
</dbReference>
<evidence type="ECO:0000256" key="1">
    <source>
        <dbReference type="ARBA" id="ARBA00022491"/>
    </source>
</evidence>
<keyword evidence="1" id="KW-0678">Repressor</keyword>
<proteinExistence type="predicted"/>
<evidence type="ECO:0000313" key="5">
    <source>
        <dbReference type="EMBL" id="GMH05674.1"/>
    </source>
</evidence>
<reference evidence="5" key="1">
    <citation type="submission" date="2023-05" db="EMBL/GenBank/DDBJ databases">
        <title>Nepenthes gracilis genome sequencing.</title>
        <authorList>
            <person name="Fukushima K."/>
        </authorList>
    </citation>
    <scope>NUCLEOTIDE SEQUENCE</scope>
    <source>
        <strain evidence="5">SING2019-196</strain>
    </source>
</reference>
<sequence length="260" mass="27863">MATQLLLGSTNDPTAQKSVLITGGESKPEPAMPRARKSGKQQNGPAQKKQPQRGMGVAQLERLRLQERWKKMTEISPSVHPHHVKYPNPYPYFDPPTSGVPVQLPKLGGFGERLVLHHGFPVHGGPSSPAHFFPDGFPASSYGGMAGAVLDPSTRGFGGLEGLRELPSIPKLDTEMDSNGIASKKKRIMEGTREKCEGVEVVAVHRKGNAVGGGVVMEYGFFPSAKDTMEFLSPSSTAAAGDRFSPFGSTETSIDLSLKL</sequence>
<dbReference type="Proteomes" id="UP001279734">
    <property type="component" value="Unassembled WGS sequence"/>
</dbReference>
<dbReference type="Pfam" id="PF08744">
    <property type="entry name" value="NOZZLE"/>
    <property type="match status" value="1"/>
</dbReference>
<name>A0AAD3S7C2_NEPGR</name>
<evidence type="ECO:0000256" key="2">
    <source>
        <dbReference type="ARBA" id="ARBA00023015"/>
    </source>
</evidence>
<accession>A0AAD3S7C2</accession>
<dbReference type="PANTHER" id="PTHR33388">
    <property type="entry name" value="OS01G0212500 PROTEIN"/>
    <property type="match status" value="1"/>
</dbReference>
<dbReference type="EMBL" id="BSYO01000006">
    <property type="protein sequence ID" value="GMH05674.1"/>
    <property type="molecule type" value="Genomic_DNA"/>
</dbReference>
<evidence type="ECO:0000313" key="6">
    <source>
        <dbReference type="Proteomes" id="UP001279734"/>
    </source>
</evidence>
<dbReference type="GO" id="GO:0003700">
    <property type="term" value="F:DNA-binding transcription factor activity"/>
    <property type="evidence" value="ECO:0007669"/>
    <property type="project" value="InterPro"/>
</dbReference>
<dbReference type="AlphaFoldDB" id="A0AAD3S7C2"/>
<organism evidence="5 6">
    <name type="scientific">Nepenthes gracilis</name>
    <name type="common">Slender pitcher plant</name>
    <dbReference type="NCBI Taxonomy" id="150966"/>
    <lineage>
        <taxon>Eukaryota</taxon>
        <taxon>Viridiplantae</taxon>
        <taxon>Streptophyta</taxon>
        <taxon>Embryophyta</taxon>
        <taxon>Tracheophyta</taxon>
        <taxon>Spermatophyta</taxon>
        <taxon>Magnoliopsida</taxon>
        <taxon>eudicotyledons</taxon>
        <taxon>Gunneridae</taxon>
        <taxon>Pentapetalae</taxon>
        <taxon>Caryophyllales</taxon>
        <taxon>Nepenthaceae</taxon>
        <taxon>Nepenthes</taxon>
    </lineage>
</organism>
<feature type="compositionally biased region" description="Polar residues" evidence="4">
    <location>
        <begin position="1"/>
        <end position="19"/>
    </location>
</feature>